<name>A0A853IA17_9GAMM</name>
<keyword evidence="3" id="KW-1185">Reference proteome</keyword>
<evidence type="ECO:0000313" key="2">
    <source>
        <dbReference type="EMBL" id="NYZ66904.1"/>
    </source>
</evidence>
<gene>
    <name evidence="2" type="ORF">H0A36_12860</name>
</gene>
<dbReference type="RefSeq" id="WP_180568930.1">
    <property type="nucleotide sequence ID" value="NZ_JACCKB010000019.1"/>
</dbReference>
<keyword evidence="1" id="KW-0472">Membrane</keyword>
<evidence type="ECO:0000313" key="3">
    <source>
        <dbReference type="Proteomes" id="UP000569732"/>
    </source>
</evidence>
<dbReference type="AlphaFoldDB" id="A0A853IA17"/>
<keyword evidence="1" id="KW-0812">Transmembrane</keyword>
<evidence type="ECO:0000256" key="1">
    <source>
        <dbReference type="SAM" id="Phobius"/>
    </source>
</evidence>
<accession>A0A853IA17</accession>
<feature type="transmembrane region" description="Helical" evidence="1">
    <location>
        <begin position="78"/>
        <end position="97"/>
    </location>
</feature>
<dbReference type="EMBL" id="JACCKB010000019">
    <property type="protein sequence ID" value="NYZ66904.1"/>
    <property type="molecule type" value="Genomic_DNA"/>
</dbReference>
<dbReference type="Proteomes" id="UP000569732">
    <property type="component" value="Unassembled WGS sequence"/>
</dbReference>
<sequence>MKFYRVESKVYPVSLFQLTDGRYQMIQKGQLSSFMDGYVLVYPEIADTVSVAGALPFWEQFHTNRQVQAALAGINAGVTWAVIYFFVAVLITLRFLAGQID</sequence>
<protein>
    <submittedName>
        <fullName evidence="2">Uncharacterized protein</fullName>
    </submittedName>
</protein>
<keyword evidence="1" id="KW-1133">Transmembrane helix</keyword>
<organism evidence="2 3">
    <name type="scientific">Spartinivicinus marinus</name>
    <dbReference type="NCBI Taxonomy" id="2994442"/>
    <lineage>
        <taxon>Bacteria</taxon>
        <taxon>Pseudomonadati</taxon>
        <taxon>Pseudomonadota</taxon>
        <taxon>Gammaproteobacteria</taxon>
        <taxon>Oceanospirillales</taxon>
        <taxon>Zooshikellaceae</taxon>
        <taxon>Spartinivicinus</taxon>
    </lineage>
</organism>
<comment type="caution">
    <text evidence="2">The sequence shown here is derived from an EMBL/GenBank/DDBJ whole genome shotgun (WGS) entry which is preliminary data.</text>
</comment>
<reference evidence="2 3" key="1">
    <citation type="submission" date="2020-07" db="EMBL/GenBank/DDBJ databases">
        <title>Endozoicomonas sp. nov., isolated from sediment.</title>
        <authorList>
            <person name="Gu T."/>
        </authorList>
    </citation>
    <scope>NUCLEOTIDE SEQUENCE [LARGE SCALE GENOMIC DNA]</scope>
    <source>
        <strain evidence="2 3">SM1973</strain>
    </source>
</reference>
<proteinExistence type="predicted"/>